<dbReference type="GO" id="GO:0015075">
    <property type="term" value="F:monoatomic ion transmembrane transporter activity"/>
    <property type="evidence" value="ECO:0007669"/>
    <property type="project" value="InterPro"/>
</dbReference>
<evidence type="ECO:0000256" key="6">
    <source>
        <dbReference type="SAM" id="Phobius"/>
    </source>
</evidence>
<dbReference type="Pfam" id="PF04066">
    <property type="entry name" value="MrpF_PhaF"/>
    <property type="match status" value="1"/>
</dbReference>
<dbReference type="GO" id="GO:0005886">
    <property type="term" value="C:plasma membrane"/>
    <property type="evidence" value="ECO:0007669"/>
    <property type="project" value="UniProtKB-SubCell"/>
</dbReference>
<evidence type="ECO:0000313" key="7">
    <source>
        <dbReference type="EMBL" id="CAB4553547.1"/>
    </source>
</evidence>
<feature type="transmembrane region" description="Helical" evidence="6">
    <location>
        <begin position="6"/>
        <end position="24"/>
    </location>
</feature>
<gene>
    <name evidence="7" type="ORF">UFOPK1493_01249</name>
</gene>
<evidence type="ECO:0000256" key="5">
    <source>
        <dbReference type="ARBA" id="ARBA00023136"/>
    </source>
</evidence>
<evidence type="ECO:0000256" key="2">
    <source>
        <dbReference type="ARBA" id="ARBA00022475"/>
    </source>
</evidence>
<dbReference type="EMBL" id="CAEZSR010000035">
    <property type="protein sequence ID" value="CAB4553547.1"/>
    <property type="molecule type" value="Genomic_DNA"/>
</dbReference>
<dbReference type="InterPro" id="IPR007208">
    <property type="entry name" value="MrpF/PhaF-like"/>
</dbReference>
<organism evidence="7">
    <name type="scientific">freshwater metagenome</name>
    <dbReference type="NCBI Taxonomy" id="449393"/>
    <lineage>
        <taxon>unclassified sequences</taxon>
        <taxon>metagenomes</taxon>
        <taxon>ecological metagenomes</taxon>
    </lineage>
</organism>
<comment type="subcellular location">
    <subcellularLocation>
        <location evidence="1">Cell membrane</location>
        <topology evidence="1">Multi-pass membrane protein</topology>
    </subcellularLocation>
</comment>
<name>A0A6J6CQH5_9ZZZZ</name>
<keyword evidence="5 6" id="KW-0472">Membrane</keyword>
<sequence length="87" mass="8980">MTATAWIALGMLIVASAITVWRTVRPASSVGDRAVAFDMLASLIQCSLFVGAVIVGDGLLVDLALVLGLLGFLSSVTVARFVERTGG</sequence>
<evidence type="ECO:0000256" key="3">
    <source>
        <dbReference type="ARBA" id="ARBA00022692"/>
    </source>
</evidence>
<keyword evidence="2" id="KW-1003">Cell membrane</keyword>
<accession>A0A6J6CQH5</accession>
<keyword evidence="4 6" id="KW-1133">Transmembrane helix</keyword>
<feature type="transmembrane region" description="Helical" evidence="6">
    <location>
        <begin position="61"/>
        <end position="82"/>
    </location>
</feature>
<evidence type="ECO:0000256" key="1">
    <source>
        <dbReference type="ARBA" id="ARBA00004651"/>
    </source>
</evidence>
<reference evidence="7" key="1">
    <citation type="submission" date="2020-05" db="EMBL/GenBank/DDBJ databases">
        <authorList>
            <person name="Chiriac C."/>
            <person name="Salcher M."/>
            <person name="Ghai R."/>
            <person name="Kavagutti S V."/>
        </authorList>
    </citation>
    <scope>NUCLEOTIDE SEQUENCE</scope>
</reference>
<protein>
    <submittedName>
        <fullName evidence="7">Unannotated protein</fullName>
    </submittedName>
</protein>
<dbReference type="AlphaFoldDB" id="A0A6J6CQH5"/>
<keyword evidence="3 6" id="KW-0812">Transmembrane</keyword>
<evidence type="ECO:0000256" key="4">
    <source>
        <dbReference type="ARBA" id="ARBA00022989"/>
    </source>
</evidence>
<feature type="transmembrane region" description="Helical" evidence="6">
    <location>
        <begin position="36"/>
        <end position="55"/>
    </location>
</feature>
<proteinExistence type="predicted"/>